<evidence type="ECO:0000313" key="7">
    <source>
        <dbReference type="EMBL" id="CAI0428392.1"/>
    </source>
</evidence>
<dbReference type="GO" id="GO:0043531">
    <property type="term" value="F:ADP binding"/>
    <property type="evidence" value="ECO:0007669"/>
    <property type="project" value="InterPro"/>
</dbReference>
<protein>
    <submittedName>
        <fullName evidence="7">Uncharacterized protein</fullName>
    </submittedName>
</protein>
<name>A0AAV0L1U5_9ROSI</name>
<dbReference type="AlphaFoldDB" id="A0AAV0L1U5"/>
<keyword evidence="2" id="KW-0547">Nucleotide-binding</keyword>
<organism evidence="7 8">
    <name type="scientific">Linum tenue</name>
    <dbReference type="NCBI Taxonomy" id="586396"/>
    <lineage>
        <taxon>Eukaryota</taxon>
        <taxon>Viridiplantae</taxon>
        <taxon>Streptophyta</taxon>
        <taxon>Embryophyta</taxon>
        <taxon>Tracheophyta</taxon>
        <taxon>Spermatophyta</taxon>
        <taxon>Magnoliopsida</taxon>
        <taxon>eudicotyledons</taxon>
        <taxon>Gunneridae</taxon>
        <taxon>Pentapetalae</taxon>
        <taxon>rosids</taxon>
        <taxon>fabids</taxon>
        <taxon>Malpighiales</taxon>
        <taxon>Linaceae</taxon>
        <taxon>Linum</taxon>
    </lineage>
</organism>
<accession>A0AAV0L1U5</accession>
<dbReference type="PANTHER" id="PTHR36766">
    <property type="entry name" value="PLANT BROAD-SPECTRUM MILDEW RESISTANCE PROTEIN RPW8"/>
    <property type="match status" value="1"/>
</dbReference>
<dbReference type="Gene3D" id="3.40.50.300">
    <property type="entry name" value="P-loop containing nucleotide triphosphate hydrolases"/>
    <property type="match status" value="1"/>
</dbReference>
<keyword evidence="4" id="KW-0067">ATP-binding</keyword>
<dbReference type="Pfam" id="PF00931">
    <property type="entry name" value="NB-ARC"/>
    <property type="match status" value="1"/>
</dbReference>
<dbReference type="PANTHER" id="PTHR36766:SF40">
    <property type="entry name" value="DISEASE RESISTANCE PROTEIN RGA3"/>
    <property type="match status" value="1"/>
</dbReference>
<dbReference type="InterPro" id="IPR041118">
    <property type="entry name" value="Rx_N"/>
</dbReference>
<evidence type="ECO:0000313" key="8">
    <source>
        <dbReference type="Proteomes" id="UP001154282"/>
    </source>
</evidence>
<keyword evidence="3" id="KW-0611">Plant defense</keyword>
<reference evidence="7" key="1">
    <citation type="submission" date="2022-08" db="EMBL/GenBank/DDBJ databases">
        <authorList>
            <person name="Gutierrez-Valencia J."/>
        </authorList>
    </citation>
    <scope>NUCLEOTIDE SEQUENCE</scope>
</reference>
<dbReference type="Proteomes" id="UP001154282">
    <property type="component" value="Unassembled WGS sequence"/>
</dbReference>
<evidence type="ECO:0000256" key="2">
    <source>
        <dbReference type="ARBA" id="ARBA00022741"/>
    </source>
</evidence>
<feature type="domain" description="Disease resistance N-terminal" evidence="6">
    <location>
        <begin position="14"/>
        <end position="92"/>
    </location>
</feature>
<dbReference type="SUPFAM" id="SSF52540">
    <property type="entry name" value="P-loop containing nucleoside triphosphate hydrolases"/>
    <property type="match status" value="1"/>
</dbReference>
<sequence length="380" mass="42676">MAAEIILAPIAKQIFAKATNMALEQIGLLWNFKHELCKLKGTVATIQALLLDAEEKQYHNHQVKLWLEKLSDIMYDADDLLDDLATEARKKAVLVASAIDDDDDGARRRMPTTTCCSFVCFLFSLPQELWYDLKMANAIKAIREDLEAIEKDKVSLELKVNPIEEDEARPSRETDSCPPTIVVGREDDKNKIIHLLLKSNSEANISVVPIVGMGGLGKTTLAQLIFDDDQVKTHFNIKAWIYVSQSFDVKVILGKMLRSMGSQSQAGPELDDLQAHFRKEIEGQRFLFVLDDVWEETSLNWETLGRYLTVGALGSKVLVTTRSTKVAEVGVRALKPEKSTSIVEAYKLKGFSEEESWSLLVKKALPRKVPRDPQVQDIGF</sequence>
<dbReference type="GO" id="GO:0005524">
    <property type="term" value="F:ATP binding"/>
    <property type="evidence" value="ECO:0007669"/>
    <property type="project" value="UniProtKB-KW"/>
</dbReference>
<evidence type="ECO:0000256" key="3">
    <source>
        <dbReference type="ARBA" id="ARBA00022821"/>
    </source>
</evidence>
<keyword evidence="1" id="KW-0677">Repeat</keyword>
<dbReference type="Gene3D" id="1.20.5.4130">
    <property type="match status" value="1"/>
</dbReference>
<comment type="caution">
    <text evidence="7">The sequence shown here is derived from an EMBL/GenBank/DDBJ whole genome shotgun (WGS) entry which is preliminary data.</text>
</comment>
<evidence type="ECO:0000259" key="5">
    <source>
        <dbReference type="Pfam" id="PF00931"/>
    </source>
</evidence>
<dbReference type="EMBL" id="CAMGYJ010000006">
    <property type="protein sequence ID" value="CAI0428392.1"/>
    <property type="molecule type" value="Genomic_DNA"/>
</dbReference>
<feature type="domain" description="NB-ARC" evidence="5">
    <location>
        <begin position="186"/>
        <end position="368"/>
    </location>
</feature>
<dbReference type="GO" id="GO:0006952">
    <property type="term" value="P:defense response"/>
    <property type="evidence" value="ECO:0007669"/>
    <property type="project" value="UniProtKB-KW"/>
</dbReference>
<dbReference type="InterPro" id="IPR002182">
    <property type="entry name" value="NB-ARC"/>
</dbReference>
<proteinExistence type="predicted"/>
<dbReference type="PRINTS" id="PR00364">
    <property type="entry name" value="DISEASERSIST"/>
</dbReference>
<dbReference type="FunFam" id="3.40.50.300:FF:001091">
    <property type="entry name" value="Probable disease resistance protein At1g61300"/>
    <property type="match status" value="1"/>
</dbReference>
<gene>
    <name evidence="7" type="ORF">LITE_LOCUS21622</name>
</gene>
<dbReference type="Pfam" id="PF18052">
    <property type="entry name" value="Rx_N"/>
    <property type="match status" value="1"/>
</dbReference>
<dbReference type="InterPro" id="IPR027417">
    <property type="entry name" value="P-loop_NTPase"/>
</dbReference>
<evidence type="ECO:0000256" key="1">
    <source>
        <dbReference type="ARBA" id="ARBA00022737"/>
    </source>
</evidence>
<evidence type="ECO:0000259" key="6">
    <source>
        <dbReference type="Pfam" id="PF18052"/>
    </source>
</evidence>
<evidence type="ECO:0000256" key="4">
    <source>
        <dbReference type="ARBA" id="ARBA00022840"/>
    </source>
</evidence>
<keyword evidence="8" id="KW-1185">Reference proteome</keyword>